<dbReference type="RefSeq" id="WP_184628825.1">
    <property type="nucleotide sequence ID" value="NZ_JACHCC010000014.1"/>
</dbReference>
<organism evidence="1 2">
    <name type="scientific">Pedobacter cryoconitis</name>
    <dbReference type="NCBI Taxonomy" id="188932"/>
    <lineage>
        <taxon>Bacteria</taxon>
        <taxon>Pseudomonadati</taxon>
        <taxon>Bacteroidota</taxon>
        <taxon>Sphingobacteriia</taxon>
        <taxon>Sphingobacteriales</taxon>
        <taxon>Sphingobacteriaceae</taxon>
        <taxon>Pedobacter</taxon>
    </lineage>
</organism>
<gene>
    <name evidence="1" type="ORF">HDF25_004760</name>
</gene>
<evidence type="ECO:0000313" key="1">
    <source>
        <dbReference type="EMBL" id="MBB6502577.1"/>
    </source>
</evidence>
<accession>A0A7X0MKI1</accession>
<reference evidence="1 2" key="1">
    <citation type="submission" date="2020-08" db="EMBL/GenBank/DDBJ databases">
        <title>Genomic Encyclopedia of Type Strains, Phase IV (KMG-V): Genome sequencing to study the core and pangenomes of soil and plant-associated prokaryotes.</title>
        <authorList>
            <person name="Whitman W."/>
        </authorList>
    </citation>
    <scope>NUCLEOTIDE SEQUENCE [LARGE SCALE GENOMIC DNA]</scope>
    <source>
        <strain evidence="1 2">M2T3</strain>
    </source>
</reference>
<evidence type="ECO:0000313" key="2">
    <source>
        <dbReference type="Proteomes" id="UP000521017"/>
    </source>
</evidence>
<dbReference type="PROSITE" id="PS51257">
    <property type="entry name" value="PROKAR_LIPOPROTEIN"/>
    <property type="match status" value="1"/>
</dbReference>
<dbReference type="Proteomes" id="UP000521017">
    <property type="component" value="Unassembled WGS sequence"/>
</dbReference>
<proteinExistence type="predicted"/>
<dbReference type="AlphaFoldDB" id="A0A7X0MKI1"/>
<dbReference type="EMBL" id="JACHCC010000014">
    <property type="protein sequence ID" value="MBB6502577.1"/>
    <property type="molecule type" value="Genomic_DNA"/>
</dbReference>
<sequence>MKTSTMLIIAAILVILGCLTVYNYKIKEVYLTREYRSPFRGMEFTPLNGIEKLNLKIGDNINVEVKYGEKEGIWIDKDIKEKISLKITGQTLNLGLVPKKEGDEPIGYGNIILFTRKLNAVSSFSYDVPKAPNRYDHLDQMAISGYKTDHLNLNIGFNTSISLRNMELRKLDANVGDKRYGDAELILSSDTRIDTALLNVPGKSKLSLFDPKIVKTSYNLSDSASVFLNGKVAKMLR</sequence>
<dbReference type="Gene3D" id="2.160.20.120">
    <property type="match status" value="1"/>
</dbReference>
<protein>
    <submittedName>
        <fullName evidence="1">Uncharacterized protein</fullName>
    </submittedName>
</protein>
<name>A0A7X0MKI1_9SPHI</name>
<comment type="caution">
    <text evidence="1">The sequence shown here is derived from an EMBL/GenBank/DDBJ whole genome shotgun (WGS) entry which is preliminary data.</text>
</comment>